<sequence>MTFNTPSLAYLEYSDLVPRAYPFVNLESLIEAKLDLTLGYNPTKLIKGLTNVEVLEFSSGDTWETFRRFHEAIPVLSNMFRLSITIDSYYFRWEFLPILLRKTPNLHTLVFKGPLYADKYERDYGVSCPVKVLKLNEYGGRVGVLEQMKHFLEKLPCLELVKVRAYGIHDNEKSSFTRDLLMVPRSSKCNIQIKFCEKTK</sequence>
<keyword evidence="3" id="KW-1185">Reference proteome</keyword>
<comment type="caution">
    <text evidence="2">The sequence shown here is derived from an EMBL/GenBank/DDBJ whole genome shotgun (WGS) entry which is preliminary data.</text>
</comment>
<evidence type="ECO:0000259" key="1">
    <source>
        <dbReference type="SMART" id="SM00579"/>
    </source>
</evidence>
<evidence type="ECO:0000313" key="3">
    <source>
        <dbReference type="Proteomes" id="UP001558713"/>
    </source>
</evidence>
<dbReference type="PANTHER" id="PTHR31293:SF12">
    <property type="entry name" value="RNI-LIKE SUPERFAMILY PROTEIN"/>
    <property type="match status" value="1"/>
</dbReference>
<evidence type="ECO:0000313" key="2">
    <source>
        <dbReference type="EMBL" id="KAL1201721.1"/>
    </source>
</evidence>
<dbReference type="PANTHER" id="PTHR31293">
    <property type="entry name" value="RNI-LIKE SUPERFAMILY PROTEIN"/>
    <property type="match status" value="1"/>
</dbReference>
<dbReference type="EMBL" id="JBANAX010000584">
    <property type="protein sequence ID" value="KAL1201721.1"/>
    <property type="molecule type" value="Genomic_DNA"/>
</dbReference>
<accession>A0ABD1AS88</accession>
<reference evidence="2 3" key="1">
    <citation type="submission" date="2024-04" db="EMBL/GenBank/DDBJ databases">
        <title>Genome assembly C_amara_ONT_v2.</title>
        <authorList>
            <person name="Yant L."/>
            <person name="Moore C."/>
            <person name="Slenker M."/>
        </authorList>
    </citation>
    <scope>NUCLEOTIDE SEQUENCE [LARGE SCALE GENOMIC DNA]</scope>
    <source>
        <tissue evidence="2">Leaf</tissue>
    </source>
</reference>
<dbReference type="InterPro" id="IPR006566">
    <property type="entry name" value="FBD"/>
</dbReference>
<dbReference type="AlphaFoldDB" id="A0ABD1AS88"/>
<gene>
    <name evidence="2" type="ORF">V5N11_006262</name>
</gene>
<dbReference type="Proteomes" id="UP001558713">
    <property type="component" value="Unassembled WGS sequence"/>
</dbReference>
<proteinExistence type="predicted"/>
<feature type="domain" description="FBD" evidence="1">
    <location>
        <begin position="123"/>
        <end position="194"/>
    </location>
</feature>
<dbReference type="InterPro" id="IPR055294">
    <property type="entry name" value="FBL60-like"/>
</dbReference>
<name>A0ABD1AS88_CARAN</name>
<dbReference type="SMART" id="SM00579">
    <property type="entry name" value="FBD"/>
    <property type="match status" value="1"/>
</dbReference>
<protein>
    <submittedName>
        <fullName evidence="2">F-box/LRR-repeat protein</fullName>
    </submittedName>
</protein>
<organism evidence="2 3">
    <name type="scientific">Cardamine amara subsp. amara</name>
    <dbReference type="NCBI Taxonomy" id="228776"/>
    <lineage>
        <taxon>Eukaryota</taxon>
        <taxon>Viridiplantae</taxon>
        <taxon>Streptophyta</taxon>
        <taxon>Embryophyta</taxon>
        <taxon>Tracheophyta</taxon>
        <taxon>Spermatophyta</taxon>
        <taxon>Magnoliopsida</taxon>
        <taxon>eudicotyledons</taxon>
        <taxon>Gunneridae</taxon>
        <taxon>Pentapetalae</taxon>
        <taxon>rosids</taxon>
        <taxon>malvids</taxon>
        <taxon>Brassicales</taxon>
        <taxon>Brassicaceae</taxon>
        <taxon>Cardamineae</taxon>
        <taxon>Cardamine</taxon>
    </lineage>
</organism>